<dbReference type="InterPro" id="IPR010941">
    <property type="entry name" value="PhaC_N"/>
</dbReference>
<feature type="domain" description="Poly-beta-hydroxybutyrate polymerase N-terminal" evidence="4">
    <location>
        <begin position="103"/>
        <end position="272"/>
    </location>
</feature>
<dbReference type="Gene3D" id="3.40.50.1820">
    <property type="entry name" value="alpha/beta hydrolase"/>
    <property type="match status" value="1"/>
</dbReference>
<dbReference type="EMBL" id="BJCH01000039">
    <property type="protein sequence ID" value="GCL47268.1"/>
    <property type="molecule type" value="Genomic_DNA"/>
</dbReference>
<evidence type="ECO:0000259" key="5">
    <source>
        <dbReference type="Pfam" id="PF12551"/>
    </source>
</evidence>
<keyword evidence="1" id="KW-0808">Transferase</keyword>
<evidence type="ECO:0000256" key="2">
    <source>
        <dbReference type="ARBA" id="ARBA00023315"/>
    </source>
</evidence>
<dbReference type="InterPro" id="IPR029058">
    <property type="entry name" value="AB_hydrolase_fold"/>
</dbReference>
<dbReference type="AlphaFoldDB" id="A0A6H9FVY4"/>
<comment type="caution">
    <text evidence="6">The sequence shown here is derived from an EMBL/GenBank/DDBJ whole genome shotgun (WGS) entry which is preliminary data.</text>
</comment>
<keyword evidence="2" id="KW-0012">Acyltransferase</keyword>
<protein>
    <submittedName>
        <fullName evidence="6">Putative poly-beta-hydroxyalkanoate synthase</fullName>
    </submittedName>
</protein>
<dbReference type="GO" id="GO:0016746">
    <property type="term" value="F:acyltransferase activity"/>
    <property type="evidence" value="ECO:0007669"/>
    <property type="project" value="UniProtKB-KW"/>
</dbReference>
<evidence type="ECO:0000313" key="6">
    <source>
        <dbReference type="EMBL" id="GCL47268.1"/>
    </source>
</evidence>
<organism evidence="6 7">
    <name type="scientific">Microcystis aeruginosa NIES-3787</name>
    <dbReference type="NCBI Taxonomy" id="2517782"/>
    <lineage>
        <taxon>Bacteria</taxon>
        <taxon>Bacillati</taxon>
        <taxon>Cyanobacteriota</taxon>
        <taxon>Cyanophyceae</taxon>
        <taxon>Oscillatoriophycideae</taxon>
        <taxon>Chroococcales</taxon>
        <taxon>Microcystaceae</taxon>
        <taxon>Microcystis</taxon>
    </lineage>
</organism>
<feature type="domain" description="Poly-beta-hydroxybutyrate polymerase N-terminal" evidence="5">
    <location>
        <begin position="29"/>
        <end position="66"/>
    </location>
</feature>
<dbReference type="InterPro" id="IPR022211">
    <property type="entry name" value="PHBC_N"/>
</dbReference>
<dbReference type="Pfam" id="PF12551">
    <property type="entry name" value="PHBC_N"/>
    <property type="match status" value="1"/>
</dbReference>
<evidence type="ECO:0000256" key="3">
    <source>
        <dbReference type="SAM" id="MobiDB-lite"/>
    </source>
</evidence>
<dbReference type="InterPro" id="IPR051321">
    <property type="entry name" value="PHA/PHB_synthase"/>
</dbReference>
<dbReference type="SUPFAM" id="SSF53474">
    <property type="entry name" value="alpha/beta-Hydrolases"/>
    <property type="match status" value="1"/>
</dbReference>
<proteinExistence type="predicted"/>
<accession>A0A6H9FVY4</accession>
<dbReference type="Pfam" id="PF07167">
    <property type="entry name" value="PhaC_N"/>
    <property type="match status" value="1"/>
</dbReference>
<evidence type="ECO:0000256" key="1">
    <source>
        <dbReference type="ARBA" id="ARBA00022679"/>
    </source>
</evidence>
<name>A0A6H9FVY4_MICAE</name>
<evidence type="ECO:0000259" key="4">
    <source>
        <dbReference type="Pfam" id="PF07167"/>
    </source>
</evidence>
<dbReference type="PANTHER" id="PTHR36837:SF5">
    <property type="entry name" value="POLY-3-HYDROXYBUTYRATE SYNTHASE"/>
    <property type="match status" value="1"/>
</dbReference>
<sequence length="592" mass="67104">MDQRFVSLPASESSAYPESNELFDKPTSADRMYHAALARFTGSVSPGSAALAWMDWWLHLSASPGKQQLLLQKAAQNTFRLLVAASKPSSGGEDPHCIEPLSRDRRFRAPQWQHWPFCLIYQSFLMQQQWWHNATTGIGGMSDHHQQLTSFASRQLLDIVSPANFIATNPEVIEATWREAGRNLWRGWQFLLEDLGQALDGSAPGGSEHFRLGVDVAVTPGQVVFRNHLMELIQYAPQTQQVYCRPLLIVPAWIMKYYILDLSPNNSLVRYLVSQGHTVYMISWRNPDAEDRDLGMDDYLRNGALAALDQVRQRETNQQVNAVGYCLGGTLLAILATWLAQQDRDDLASITLLAAQTDFTESGELRLFIDDSQLDFLDDMMWSQGYLDNRQMAGVFQLLRSRDLIWSRVVNHYLLGQRTPITDLMVWNADATRMPYRMQSEYLRKLFLGNDLFEGRYRVDGRPLALSDVRVPSFVVATESDHVAPWRSVYKLNLSISADMTFLLTSGGHNAGICSEPGHPGRHFRWSLLPSSGNYIDPDHWRQRTPEQAGSWWPCWAEWLARGQTQRASIPVSCGDIGLPAAPGEYVLRRND</sequence>
<dbReference type="GO" id="GO:0042619">
    <property type="term" value="P:poly-hydroxybutyrate biosynthetic process"/>
    <property type="evidence" value="ECO:0007669"/>
    <property type="project" value="InterPro"/>
</dbReference>
<gene>
    <name evidence="6" type="primary">phaC_1</name>
    <name evidence="6" type="ORF">NIES3787_29740</name>
</gene>
<feature type="region of interest" description="Disordered" evidence="3">
    <location>
        <begin position="1"/>
        <end position="21"/>
    </location>
</feature>
<evidence type="ECO:0000313" key="7">
    <source>
        <dbReference type="Proteomes" id="UP000438874"/>
    </source>
</evidence>
<reference evidence="6 7" key="1">
    <citation type="submission" date="2019-02" db="EMBL/GenBank/DDBJ databases">
        <title>Draft genome sequence of Arthrospira platensis NIES-3787.</title>
        <authorList>
            <person name="Yamaguchi H."/>
            <person name="Suzuki S."/>
            <person name="Kawachi M."/>
        </authorList>
    </citation>
    <scope>NUCLEOTIDE SEQUENCE [LARGE SCALE GENOMIC DNA]</scope>
    <source>
        <strain evidence="6 7">NIES-3787</strain>
    </source>
</reference>
<dbReference type="PANTHER" id="PTHR36837">
    <property type="entry name" value="POLY(3-HYDROXYALKANOATE) POLYMERASE SUBUNIT PHAC"/>
    <property type="match status" value="1"/>
</dbReference>
<dbReference type="Proteomes" id="UP000438874">
    <property type="component" value="Unassembled WGS sequence"/>
</dbReference>